<name>A0A383F379_9ZZZZ</name>
<feature type="non-terminal residue" evidence="1">
    <location>
        <position position="1"/>
    </location>
</feature>
<evidence type="ECO:0000313" key="1">
    <source>
        <dbReference type="EMBL" id="SVE63143.1"/>
    </source>
</evidence>
<reference evidence="1" key="1">
    <citation type="submission" date="2018-05" db="EMBL/GenBank/DDBJ databases">
        <authorList>
            <person name="Lanie J.A."/>
            <person name="Ng W.-L."/>
            <person name="Kazmierczak K.M."/>
            <person name="Andrzejewski T.M."/>
            <person name="Davidsen T.M."/>
            <person name="Wayne K.J."/>
            <person name="Tettelin H."/>
            <person name="Glass J.I."/>
            <person name="Rusch D."/>
            <person name="Podicherti R."/>
            <person name="Tsui H.-C.T."/>
            <person name="Winkler M.E."/>
        </authorList>
    </citation>
    <scope>NUCLEOTIDE SEQUENCE</scope>
</reference>
<proteinExistence type="predicted"/>
<protein>
    <submittedName>
        <fullName evidence="1">Uncharacterized protein</fullName>
    </submittedName>
</protein>
<organism evidence="1">
    <name type="scientific">marine metagenome</name>
    <dbReference type="NCBI Taxonomy" id="408172"/>
    <lineage>
        <taxon>unclassified sequences</taxon>
        <taxon>metagenomes</taxon>
        <taxon>ecological metagenomes</taxon>
    </lineage>
</organism>
<dbReference type="EMBL" id="UINC01230849">
    <property type="protein sequence ID" value="SVE63143.1"/>
    <property type="molecule type" value="Genomic_DNA"/>
</dbReference>
<gene>
    <name evidence="1" type="ORF">METZ01_LOCUS515997</name>
</gene>
<dbReference type="AlphaFoldDB" id="A0A383F379"/>
<sequence length="217" mass="25121">LTGSATLSNGERMNCNPPTIYSMKLDNQGKQLSQKVLDVGNRSCHISGMKKDRWISTPFKIIKKKQGRHRNEILTYHYMKFKEPNVVTDEVEETETVAYVETSTNTKKPYWNEKGVEMCWFPELGWVKGLDSSGQPIPTGEYRDCNWRDRGNMTADAIKRGTKECGGYMNWVWTDEHHSKYRCNSRPKVSYTGCTWKCVIEPCDDDMLPEGCRWEGR</sequence>
<accession>A0A383F379</accession>